<dbReference type="Pfam" id="PF04377">
    <property type="entry name" value="ATE_C"/>
    <property type="match status" value="1"/>
</dbReference>
<dbReference type="InterPro" id="IPR017138">
    <property type="entry name" value="Asp_Glu_LeuTrfase"/>
</dbReference>
<dbReference type="GO" id="GO:0008914">
    <property type="term" value="F:leucyl-tRNA--protein transferase activity"/>
    <property type="evidence" value="ECO:0007669"/>
    <property type="project" value="UniProtKB-UniRule"/>
</dbReference>
<dbReference type="HAMAP" id="MF_00689">
    <property type="entry name" value="Bpt"/>
    <property type="match status" value="1"/>
</dbReference>
<dbReference type="Pfam" id="PF04376">
    <property type="entry name" value="ATE_N"/>
    <property type="match status" value="1"/>
</dbReference>
<dbReference type="EMBL" id="BMZH01000001">
    <property type="protein sequence ID" value="GHA83687.1"/>
    <property type="molecule type" value="Genomic_DNA"/>
</dbReference>
<dbReference type="Proteomes" id="UP000634004">
    <property type="component" value="Unassembled WGS sequence"/>
</dbReference>
<keyword evidence="2 4" id="KW-0808">Transferase</keyword>
<organism evidence="7 8">
    <name type="scientific">Algimonas arctica</name>
    <dbReference type="NCBI Taxonomy" id="1479486"/>
    <lineage>
        <taxon>Bacteria</taxon>
        <taxon>Pseudomonadati</taxon>
        <taxon>Pseudomonadota</taxon>
        <taxon>Alphaproteobacteria</taxon>
        <taxon>Maricaulales</taxon>
        <taxon>Robiginitomaculaceae</taxon>
        <taxon>Algimonas</taxon>
    </lineage>
</organism>
<comment type="catalytic activity">
    <reaction evidence="4">
        <text>N-terminal L-glutamyl-[protein] + L-leucyl-tRNA(Leu) = N-terminal L-leucyl-L-glutamyl-[protein] + tRNA(Leu) + H(+)</text>
        <dbReference type="Rhea" id="RHEA:50412"/>
        <dbReference type="Rhea" id="RHEA-COMP:9613"/>
        <dbReference type="Rhea" id="RHEA-COMP:9622"/>
        <dbReference type="Rhea" id="RHEA-COMP:12664"/>
        <dbReference type="Rhea" id="RHEA-COMP:12668"/>
        <dbReference type="ChEBI" id="CHEBI:15378"/>
        <dbReference type="ChEBI" id="CHEBI:64721"/>
        <dbReference type="ChEBI" id="CHEBI:78442"/>
        <dbReference type="ChEBI" id="CHEBI:78494"/>
        <dbReference type="ChEBI" id="CHEBI:133041"/>
        <dbReference type="EC" id="2.3.2.29"/>
    </reaction>
</comment>
<name>A0A8J3G0V8_9PROT</name>
<comment type="function">
    <text evidence="4">Functions in the N-end rule pathway of protein degradation where it conjugates Leu from its aminoacyl-tRNA to the N-termini of proteins containing an N-terminal aspartate or glutamate.</text>
</comment>
<evidence type="ECO:0000259" key="5">
    <source>
        <dbReference type="Pfam" id="PF04376"/>
    </source>
</evidence>
<comment type="caution">
    <text evidence="7">The sequence shown here is derived from an EMBL/GenBank/DDBJ whole genome shotgun (WGS) entry which is preliminary data.</text>
</comment>
<comment type="catalytic activity">
    <reaction evidence="4">
        <text>N-terminal L-aspartyl-[protein] + L-leucyl-tRNA(Leu) = N-terminal L-leucyl-L-aspartyl-[protein] + tRNA(Leu) + H(+)</text>
        <dbReference type="Rhea" id="RHEA:50420"/>
        <dbReference type="Rhea" id="RHEA-COMP:9613"/>
        <dbReference type="Rhea" id="RHEA-COMP:9622"/>
        <dbReference type="Rhea" id="RHEA-COMP:12669"/>
        <dbReference type="Rhea" id="RHEA-COMP:12674"/>
        <dbReference type="ChEBI" id="CHEBI:15378"/>
        <dbReference type="ChEBI" id="CHEBI:64720"/>
        <dbReference type="ChEBI" id="CHEBI:78442"/>
        <dbReference type="ChEBI" id="CHEBI:78494"/>
        <dbReference type="ChEBI" id="CHEBI:133042"/>
        <dbReference type="EC" id="2.3.2.29"/>
    </reaction>
</comment>
<proteinExistence type="inferred from homology"/>
<dbReference type="InterPro" id="IPR007472">
    <property type="entry name" value="N-end_Aminoacyl_Trfase_C"/>
</dbReference>
<accession>A0A8J3G0V8</accession>
<dbReference type="InterPro" id="IPR030700">
    <property type="entry name" value="N-end_Aminoacyl_Trfase"/>
</dbReference>
<gene>
    <name evidence="7" type="primary">ate</name>
    <name evidence="4" type="synonym">bpt</name>
    <name evidence="7" type="ORF">GCM10009069_03740</name>
</gene>
<feature type="domain" description="N-end aminoacyl transferase N-terminal" evidence="5">
    <location>
        <begin position="19"/>
        <end position="88"/>
    </location>
</feature>
<dbReference type="InterPro" id="IPR007471">
    <property type="entry name" value="N-end_Aminoacyl_Trfase_N"/>
</dbReference>
<feature type="domain" description="N-end rule aminoacyl transferase C-terminal" evidence="6">
    <location>
        <begin position="108"/>
        <end position="230"/>
    </location>
</feature>
<dbReference type="PANTHER" id="PTHR21367:SF1">
    <property type="entry name" value="ARGINYL-TRNA--PROTEIN TRANSFERASE 1"/>
    <property type="match status" value="1"/>
</dbReference>
<reference evidence="7" key="1">
    <citation type="journal article" date="2014" name="Int. J. Syst. Evol. Microbiol.">
        <title>Complete genome sequence of Corynebacterium casei LMG S-19264T (=DSM 44701T), isolated from a smear-ripened cheese.</title>
        <authorList>
            <consortium name="US DOE Joint Genome Institute (JGI-PGF)"/>
            <person name="Walter F."/>
            <person name="Albersmeier A."/>
            <person name="Kalinowski J."/>
            <person name="Ruckert C."/>
        </authorList>
    </citation>
    <scope>NUCLEOTIDE SEQUENCE</scope>
    <source>
        <strain evidence="7">KCTC 32513</strain>
    </source>
</reference>
<dbReference type="NCBIfam" id="NF002346">
    <property type="entry name" value="PRK01305.2-3"/>
    <property type="match status" value="1"/>
</dbReference>
<dbReference type="PIRSF" id="PIRSF037208">
    <property type="entry name" value="ATE_pro_prd"/>
    <property type="match status" value="1"/>
</dbReference>
<comment type="subcellular location">
    <subcellularLocation>
        <location evidence="4">Cytoplasm</location>
    </subcellularLocation>
</comment>
<sequence length="243" mass="27947">MSHPFDPNQLQFFLTIPAPCPYLPGRMERKIFTQLDPLDGPHLNNYLTHAGFRRSQNVIYRPACETCRECRSLRVRVGEFSSGRTFRRTLKRNADLSVTLAPAIARQEQFDLLSRYLDFRHPGGGMSDMDFTRYEMMVEECASETEIVEYRDMDGVLIACMLIDRLNDGLSLVYSFFDPDASARSLGNFMILDQIERSHAEGSPYLYLGYWVPGSPKMHYKSRFQPAEILGHRGWTPMTPVTV</sequence>
<keyword evidence="3 4" id="KW-0012">Acyltransferase</keyword>
<dbReference type="InterPro" id="IPR016181">
    <property type="entry name" value="Acyl_CoA_acyltransferase"/>
</dbReference>
<comment type="similarity">
    <text evidence="4">Belongs to the R-transferase family. Bpt subfamily.</text>
</comment>
<evidence type="ECO:0000313" key="7">
    <source>
        <dbReference type="EMBL" id="GHA83687.1"/>
    </source>
</evidence>
<dbReference type="NCBIfam" id="NF002343">
    <property type="entry name" value="PRK01305.1-4"/>
    <property type="match status" value="1"/>
</dbReference>
<dbReference type="RefSeq" id="WP_189494823.1">
    <property type="nucleotide sequence ID" value="NZ_BMZH01000001.1"/>
</dbReference>
<dbReference type="PANTHER" id="PTHR21367">
    <property type="entry name" value="ARGININE-TRNA-PROTEIN TRANSFERASE 1"/>
    <property type="match status" value="1"/>
</dbReference>
<evidence type="ECO:0000256" key="3">
    <source>
        <dbReference type="ARBA" id="ARBA00023315"/>
    </source>
</evidence>
<evidence type="ECO:0000259" key="6">
    <source>
        <dbReference type="Pfam" id="PF04377"/>
    </source>
</evidence>
<dbReference type="EC" id="2.3.2.29" evidence="4"/>
<dbReference type="GO" id="GO:0071596">
    <property type="term" value="P:ubiquitin-dependent protein catabolic process via the N-end rule pathway"/>
    <property type="evidence" value="ECO:0007669"/>
    <property type="project" value="InterPro"/>
</dbReference>
<evidence type="ECO:0000256" key="2">
    <source>
        <dbReference type="ARBA" id="ARBA00022679"/>
    </source>
</evidence>
<keyword evidence="8" id="KW-1185">Reference proteome</keyword>
<reference evidence="7" key="2">
    <citation type="submission" date="2020-09" db="EMBL/GenBank/DDBJ databases">
        <authorList>
            <person name="Sun Q."/>
            <person name="Kim S."/>
        </authorList>
    </citation>
    <scope>NUCLEOTIDE SEQUENCE</scope>
    <source>
        <strain evidence="7">KCTC 32513</strain>
    </source>
</reference>
<evidence type="ECO:0000256" key="1">
    <source>
        <dbReference type="ARBA" id="ARBA00022490"/>
    </source>
</evidence>
<dbReference type="GO" id="GO:0005737">
    <property type="term" value="C:cytoplasm"/>
    <property type="evidence" value="ECO:0007669"/>
    <property type="project" value="UniProtKB-SubCell"/>
</dbReference>
<dbReference type="AlphaFoldDB" id="A0A8J3G0V8"/>
<protein>
    <recommendedName>
        <fullName evidence="4">Aspartate/glutamate leucyltransferase</fullName>
        <ecNumber evidence="4">2.3.2.29</ecNumber>
    </recommendedName>
</protein>
<evidence type="ECO:0000256" key="4">
    <source>
        <dbReference type="HAMAP-Rule" id="MF_00689"/>
    </source>
</evidence>
<dbReference type="SUPFAM" id="SSF55729">
    <property type="entry name" value="Acyl-CoA N-acyltransferases (Nat)"/>
    <property type="match status" value="1"/>
</dbReference>
<evidence type="ECO:0000313" key="8">
    <source>
        <dbReference type="Proteomes" id="UP000634004"/>
    </source>
</evidence>
<dbReference type="GO" id="GO:0004057">
    <property type="term" value="F:arginyl-tRNA--protein transferase activity"/>
    <property type="evidence" value="ECO:0007669"/>
    <property type="project" value="InterPro"/>
</dbReference>
<dbReference type="NCBIfam" id="NF002342">
    <property type="entry name" value="PRK01305.1-3"/>
    <property type="match status" value="1"/>
</dbReference>
<keyword evidence="1 4" id="KW-0963">Cytoplasm</keyword>